<evidence type="ECO:0000313" key="2">
    <source>
        <dbReference type="EMBL" id="WEX88432.1"/>
    </source>
</evidence>
<sequence length="189" mass="21180">MSSQLSFGFSAAPARTQNDLLYFAVLPKPAAADKILNAGRRLKEEYRLSGRLYPAERLHVSLAGIGRFDGLHDEVIRAARQIGDRIKGSPFEVRLDRALGFPAGHSRAVVLSFCEGVEALVALHRQIAAIAKAPRQSFVPHLTLLYDRVFAADVELLEPISWTVHEFVLVHSLYGQGRHRHLHRWRLTT</sequence>
<reference evidence="2 3" key="1">
    <citation type="submission" date="2023-03" db="EMBL/GenBank/DDBJ databases">
        <authorList>
            <person name="Kaur S."/>
            <person name="Espinosa-Saiz D."/>
            <person name="Velazquez E."/>
            <person name="Menendez E."/>
            <person name="diCenzo G.C."/>
        </authorList>
    </citation>
    <scope>NUCLEOTIDE SEQUENCE [LARGE SCALE GENOMIC DNA]</scope>
    <source>
        <strain evidence="2 3">LMG 24692</strain>
    </source>
</reference>
<gene>
    <name evidence="2" type="ORF">PZN02_000914</name>
</gene>
<dbReference type="Gene3D" id="3.90.1140.10">
    <property type="entry name" value="Cyclic phosphodiesterase"/>
    <property type="match status" value="1"/>
</dbReference>
<keyword evidence="3" id="KW-1185">Reference proteome</keyword>
<evidence type="ECO:0000256" key="1">
    <source>
        <dbReference type="ARBA" id="ARBA00022801"/>
    </source>
</evidence>
<dbReference type="EMBL" id="CP120373">
    <property type="protein sequence ID" value="WEX88432.1"/>
    <property type="molecule type" value="Genomic_DNA"/>
</dbReference>
<dbReference type="Proteomes" id="UP001229355">
    <property type="component" value="Chromosome 1"/>
</dbReference>
<organism evidence="2 3">
    <name type="scientific">Sinorhizobium garamanticum</name>
    <dbReference type="NCBI Taxonomy" id="680247"/>
    <lineage>
        <taxon>Bacteria</taxon>
        <taxon>Pseudomonadati</taxon>
        <taxon>Pseudomonadota</taxon>
        <taxon>Alphaproteobacteria</taxon>
        <taxon>Hyphomicrobiales</taxon>
        <taxon>Rhizobiaceae</taxon>
        <taxon>Sinorhizobium/Ensifer group</taxon>
        <taxon>Sinorhizobium</taxon>
    </lineage>
</organism>
<dbReference type="GO" id="GO:0016874">
    <property type="term" value="F:ligase activity"/>
    <property type="evidence" value="ECO:0007669"/>
    <property type="project" value="UniProtKB-KW"/>
</dbReference>
<dbReference type="SUPFAM" id="SSF55144">
    <property type="entry name" value="LigT-like"/>
    <property type="match status" value="1"/>
</dbReference>
<dbReference type="PANTHER" id="PTHR35561:SF1">
    <property type="entry name" value="RNA 2',3'-CYCLIC PHOSPHODIESTERASE"/>
    <property type="match status" value="1"/>
</dbReference>
<dbReference type="PANTHER" id="PTHR35561">
    <property type="entry name" value="RNA 2',3'-CYCLIC PHOSPHODIESTERASE"/>
    <property type="match status" value="1"/>
</dbReference>
<protein>
    <submittedName>
        <fullName evidence="2">2'-5' RNA ligase family protein</fullName>
    </submittedName>
</protein>
<keyword evidence="1" id="KW-0378">Hydrolase</keyword>
<dbReference type="Pfam" id="PF13563">
    <property type="entry name" value="2_5_RNA_ligase2"/>
    <property type="match status" value="1"/>
</dbReference>
<evidence type="ECO:0000313" key="3">
    <source>
        <dbReference type="Proteomes" id="UP001229355"/>
    </source>
</evidence>
<dbReference type="InterPro" id="IPR009097">
    <property type="entry name" value="Cyclic_Pdiesterase"/>
</dbReference>
<accession>A0ABY8DDQ7</accession>
<dbReference type="RefSeq" id="WP_280660427.1">
    <property type="nucleotide sequence ID" value="NZ_CP120373.1"/>
</dbReference>
<proteinExistence type="predicted"/>
<name>A0ABY8DDQ7_9HYPH</name>
<dbReference type="InterPro" id="IPR004175">
    <property type="entry name" value="RNA_CPDase"/>
</dbReference>
<keyword evidence="2" id="KW-0436">Ligase</keyword>